<evidence type="ECO:0000256" key="1">
    <source>
        <dbReference type="ARBA" id="ARBA00022729"/>
    </source>
</evidence>
<dbReference type="Proteomes" id="UP000199233">
    <property type="component" value="Unassembled WGS sequence"/>
</dbReference>
<dbReference type="RefSeq" id="WP_143068987.1">
    <property type="nucleotide sequence ID" value="NZ_FOFS01000014.1"/>
</dbReference>
<proteinExistence type="predicted"/>
<dbReference type="STRING" id="489703.SAMN04488038_11445"/>
<dbReference type="AlphaFoldDB" id="A0A1H9KV86"/>
<dbReference type="Pfam" id="PF13505">
    <property type="entry name" value="OMP_b-brl"/>
    <property type="match status" value="1"/>
</dbReference>
<dbReference type="OrthoDB" id="7056944at2"/>
<evidence type="ECO:0000313" key="5">
    <source>
        <dbReference type="Proteomes" id="UP000199233"/>
    </source>
</evidence>
<keyword evidence="5" id="KW-1185">Reference proteome</keyword>
<reference evidence="4 5" key="1">
    <citation type="submission" date="2016-10" db="EMBL/GenBank/DDBJ databases">
        <authorList>
            <person name="de Groot N.N."/>
        </authorList>
    </citation>
    <scope>NUCLEOTIDE SEQUENCE [LARGE SCALE GENOMIC DNA]</scope>
    <source>
        <strain evidence="4 5">DSM 25927</strain>
    </source>
</reference>
<dbReference type="Gene3D" id="2.40.160.20">
    <property type="match status" value="1"/>
</dbReference>
<name>A0A1H9KV86_9GAMM</name>
<evidence type="ECO:0000313" key="4">
    <source>
        <dbReference type="EMBL" id="SER02797.1"/>
    </source>
</evidence>
<evidence type="ECO:0000259" key="3">
    <source>
        <dbReference type="Pfam" id="PF13505"/>
    </source>
</evidence>
<feature type="signal peptide" evidence="2">
    <location>
        <begin position="1"/>
        <end position="20"/>
    </location>
</feature>
<evidence type="ECO:0000256" key="2">
    <source>
        <dbReference type="SAM" id="SignalP"/>
    </source>
</evidence>
<protein>
    <recommendedName>
        <fullName evidence="3">Outer membrane protein beta-barrel domain-containing protein</fullName>
    </recommendedName>
</protein>
<gene>
    <name evidence="4" type="ORF">SAMN04488038_11445</name>
</gene>
<dbReference type="SUPFAM" id="SSF56925">
    <property type="entry name" value="OMPA-like"/>
    <property type="match status" value="1"/>
</dbReference>
<dbReference type="EMBL" id="FOFS01000014">
    <property type="protein sequence ID" value="SER02797.1"/>
    <property type="molecule type" value="Genomic_DNA"/>
</dbReference>
<accession>A0A1H9KV86</accession>
<keyword evidence="1 2" id="KW-0732">Signal</keyword>
<feature type="domain" description="Outer membrane protein beta-barrel" evidence="3">
    <location>
        <begin position="11"/>
        <end position="173"/>
    </location>
</feature>
<feature type="chain" id="PRO_5011588480" description="Outer membrane protein beta-barrel domain-containing protein" evidence="2">
    <location>
        <begin position="21"/>
        <end position="208"/>
    </location>
</feature>
<dbReference type="InterPro" id="IPR011250">
    <property type="entry name" value="OMP/PagP_B-barrel"/>
</dbReference>
<sequence length="208" mass="22030">MFKKMVLTGLLLSASCASQAAPIGSLDLRYAGSKVEIEDDFDKAEVEGDGFDLRGSFNLTPELAAQVSYLSTSANDFRFDGVKYEGDTDLSVLRAGLRYQFYSGGFAAYVLADYGKVKLSGDGGSDDDSGFVAGAGLRDAGKGAFLWDVSLGYIDMGDIGTGAVFEYNLGYRFTPMFAAVLGGQGYALSKDSVDTTLGTFTLGLKLSF</sequence>
<dbReference type="PROSITE" id="PS51257">
    <property type="entry name" value="PROKAR_LIPOPROTEIN"/>
    <property type="match status" value="1"/>
</dbReference>
<dbReference type="InterPro" id="IPR027385">
    <property type="entry name" value="Beta-barrel_OMP"/>
</dbReference>
<organism evidence="4 5">
    <name type="scientific">Solimonas aquatica</name>
    <dbReference type="NCBI Taxonomy" id="489703"/>
    <lineage>
        <taxon>Bacteria</taxon>
        <taxon>Pseudomonadati</taxon>
        <taxon>Pseudomonadota</taxon>
        <taxon>Gammaproteobacteria</taxon>
        <taxon>Nevskiales</taxon>
        <taxon>Nevskiaceae</taxon>
        <taxon>Solimonas</taxon>
    </lineage>
</organism>